<dbReference type="SUPFAM" id="SSF52540">
    <property type="entry name" value="P-loop containing nucleoside triphosphate hydrolases"/>
    <property type="match status" value="1"/>
</dbReference>
<dbReference type="NCBIfam" id="NF004167">
    <property type="entry name" value="PRK05632.1"/>
    <property type="match status" value="1"/>
</dbReference>
<comment type="similarity">
    <text evidence="5 13">In the N-terminal section; belongs to the CobB/CobQ family.</text>
</comment>
<dbReference type="InterPro" id="IPR042113">
    <property type="entry name" value="P_AcTrfase_dom1"/>
</dbReference>
<dbReference type="Gene3D" id="3.40.1390.20">
    <property type="entry name" value="HprK N-terminal domain-like"/>
    <property type="match status" value="1"/>
</dbReference>
<evidence type="ECO:0000256" key="4">
    <source>
        <dbReference type="ARBA" id="ARBA00008756"/>
    </source>
</evidence>
<dbReference type="InterPro" id="IPR042112">
    <property type="entry name" value="P_AcTrfase_dom2"/>
</dbReference>
<evidence type="ECO:0000256" key="3">
    <source>
        <dbReference type="ARBA" id="ARBA00004989"/>
    </source>
</evidence>
<evidence type="ECO:0000256" key="6">
    <source>
        <dbReference type="ARBA" id="ARBA00012707"/>
    </source>
</evidence>
<evidence type="ECO:0000313" key="17">
    <source>
        <dbReference type="Proteomes" id="UP001499938"/>
    </source>
</evidence>
<keyword evidence="8 13" id="KW-0963">Cytoplasm</keyword>
<dbReference type="Gene3D" id="3.40.50.300">
    <property type="entry name" value="P-loop containing nucleotide triphosphate hydrolases"/>
    <property type="match status" value="1"/>
</dbReference>
<comment type="caution">
    <text evidence="16">The sequence shown here is derived from an EMBL/GenBank/DDBJ whole genome shotgun (WGS) entry which is preliminary data.</text>
</comment>
<dbReference type="InterPro" id="IPR027417">
    <property type="entry name" value="P-loop_NTPase"/>
</dbReference>
<comment type="domain">
    <text evidence="13">The N-terminal region seems to be important for proper quaternary structure. The C-terminal region contains the substrate-binding site.</text>
</comment>
<keyword evidence="17" id="KW-1185">Reference proteome</keyword>
<dbReference type="InterPro" id="IPR050500">
    <property type="entry name" value="Phos_Acetyltrans/Butyryltrans"/>
</dbReference>
<evidence type="ECO:0000259" key="15">
    <source>
        <dbReference type="Pfam" id="PF07085"/>
    </source>
</evidence>
<keyword evidence="10 13" id="KW-0012">Acyltransferase</keyword>
<protein>
    <recommendedName>
        <fullName evidence="7 13">Phosphate acetyltransferase</fullName>
        <ecNumber evidence="6 13">2.3.1.8</ecNumber>
    </recommendedName>
    <alternativeName>
        <fullName evidence="11 13">Phosphotransacetylase</fullName>
    </alternativeName>
</protein>
<comment type="pathway">
    <text evidence="3 13">Metabolic intermediate biosynthesis; acetyl-CoA biosynthesis; acetyl-CoA from acetate: step 2/2.</text>
</comment>
<evidence type="ECO:0000256" key="1">
    <source>
        <dbReference type="ARBA" id="ARBA00000705"/>
    </source>
</evidence>
<accession>A0ABP4XX95</accession>
<comment type="catalytic activity">
    <reaction evidence="1 13">
        <text>acetyl-CoA + phosphate = acetyl phosphate + CoA</text>
        <dbReference type="Rhea" id="RHEA:19521"/>
        <dbReference type="ChEBI" id="CHEBI:22191"/>
        <dbReference type="ChEBI" id="CHEBI:43474"/>
        <dbReference type="ChEBI" id="CHEBI:57287"/>
        <dbReference type="ChEBI" id="CHEBI:57288"/>
        <dbReference type="EC" id="2.3.1.8"/>
    </reaction>
</comment>
<dbReference type="InterPro" id="IPR004614">
    <property type="entry name" value="P_AcTrfase"/>
</dbReference>
<dbReference type="Pfam" id="PF07085">
    <property type="entry name" value="DRTGG"/>
    <property type="match status" value="1"/>
</dbReference>
<evidence type="ECO:0000256" key="8">
    <source>
        <dbReference type="ARBA" id="ARBA00022490"/>
    </source>
</evidence>
<evidence type="ECO:0000256" key="11">
    <source>
        <dbReference type="ARBA" id="ARBA00031108"/>
    </source>
</evidence>
<dbReference type="SUPFAM" id="SSF75138">
    <property type="entry name" value="HprK N-terminal domain-like"/>
    <property type="match status" value="1"/>
</dbReference>
<dbReference type="InterPro" id="IPR028979">
    <property type="entry name" value="Ser_kin/Pase_Hpr-like_N_sf"/>
</dbReference>
<name>A0ABP4XX95_9MICO</name>
<keyword evidence="9 13" id="KW-0808">Transferase</keyword>
<dbReference type="RefSeq" id="WP_344084285.1">
    <property type="nucleotide sequence ID" value="NZ_BAAAPO010000032.1"/>
</dbReference>
<organism evidence="16 17">
    <name type="scientific">Nostocoides veronense</name>
    <dbReference type="NCBI Taxonomy" id="330836"/>
    <lineage>
        <taxon>Bacteria</taxon>
        <taxon>Bacillati</taxon>
        <taxon>Actinomycetota</taxon>
        <taxon>Actinomycetes</taxon>
        <taxon>Micrococcales</taxon>
        <taxon>Intrasporangiaceae</taxon>
        <taxon>Nostocoides</taxon>
    </lineage>
</organism>
<evidence type="ECO:0000256" key="5">
    <source>
        <dbReference type="ARBA" id="ARBA00009786"/>
    </source>
</evidence>
<feature type="domain" description="DRTGG" evidence="15">
    <location>
        <begin position="206"/>
        <end position="318"/>
    </location>
</feature>
<dbReference type="InterPro" id="IPR016475">
    <property type="entry name" value="P-Actrans_bac"/>
</dbReference>
<dbReference type="SUPFAM" id="SSF53659">
    <property type="entry name" value="Isocitrate/Isopropylmalate dehydrogenase-like"/>
    <property type="match status" value="1"/>
</dbReference>
<dbReference type="EC" id="2.3.1.8" evidence="6 13"/>
<evidence type="ECO:0000256" key="9">
    <source>
        <dbReference type="ARBA" id="ARBA00022679"/>
    </source>
</evidence>
<proteinExistence type="inferred from homology"/>
<evidence type="ECO:0000256" key="13">
    <source>
        <dbReference type="PIRNR" id="PIRNR006107"/>
    </source>
</evidence>
<evidence type="ECO:0000313" key="16">
    <source>
        <dbReference type="EMBL" id="GAA1795274.1"/>
    </source>
</evidence>
<dbReference type="InterPro" id="IPR010766">
    <property type="entry name" value="DRTGG"/>
</dbReference>
<dbReference type="NCBIfam" id="TIGR00651">
    <property type="entry name" value="pta"/>
    <property type="match status" value="1"/>
</dbReference>
<dbReference type="PANTHER" id="PTHR43356:SF3">
    <property type="entry name" value="PHOSPHATE ACETYLTRANSFERASE"/>
    <property type="match status" value="1"/>
</dbReference>
<dbReference type="NCBIfam" id="NF007233">
    <property type="entry name" value="PRK09653.1"/>
    <property type="match status" value="1"/>
</dbReference>
<evidence type="ECO:0000256" key="10">
    <source>
        <dbReference type="ARBA" id="ARBA00023315"/>
    </source>
</evidence>
<dbReference type="Gene3D" id="3.40.50.10950">
    <property type="match status" value="1"/>
</dbReference>
<dbReference type="Gene3D" id="3.40.50.10750">
    <property type="entry name" value="Isocitrate/Isopropylmalate dehydrogenase-like"/>
    <property type="match status" value="1"/>
</dbReference>
<dbReference type="Proteomes" id="UP001499938">
    <property type="component" value="Unassembled WGS sequence"/>
</dbReference>
<dbReference type="EMBL" id="BAAAPO010000032">
    <property type="protein sequence ID" value="GAA1795274.1"/>
    <property type="molecule type" value="Genomic_DNA"/>
</dbReference>
<feature type="domain" description="Phosphate acetyl/butaryl transferase" evidence="14">
    <location>
        <begin position="365"/>
        <end position="681"/>
    </location>
</feature>
<dbReference type="PANTHER" id="PTHR43356">
    <property type="entry name" value="PHOSPHATE ACETYLTRANSFERASE"/>
    <property type="match status" value="1"/>
</dbReference>
<dbReference type="Pfam" id="PF01515">
    <property type="entry name" value="PTA_PTB"/>
    <property type="match status" value="1"/>
</dbReference>
<dbReference type="PIRSF" id="PIRSF006107">
    <property type="entry name" value="PhpActrans_proteobac"/>
    <property type="match status" value="1"/>
</dbReference>
<comment type="subcellular location">
    <subcellularLocation>
        <location evidence="2 13">Cytoplasm</location>
    </subcellularLocation>
</comment>
<dbReference type="Pfam" id="PF13500">
    <property type="entry name" value="AAA_26"/>
    <property type="match status" value="1"/>
</dbReference>
<reference evidence="17" key="1">
    <citation type="journal article" date="2019" name="Int. J. Syst. Evol. Microbiol.">
        <title>The Global Catalogue of Microorganisms (GCM) 10K type strain sequencing project: providing services to taxonomists for standard genome sequencing and annotation.</title>
        <authorList>
            <consortium name="The Broad Institute Genomics Platform"/>
            <consortium name="The Broad Institute Genome Sequencing Center for Infectious Disease"/>
            <person name="Wu L."/>
            <person name="Ma J."/>
        </authorList>
    </citation>
    <scope>NUCLEOTIDE SEQUENCE [LARGE SCALE GENOMIC DNA]</scope>
    <source>
        <strain evidence="17">JCM 15592</strain>
    </source>
</reference>
<evidence type="ECO:0000259" key="14">
    <source>
        <dbReference type="Pfam" id="PF01515"/>
    </source>
</evidence>
<sequence length="688" mass="71824">MSTRVYVAAAEARSGKSAIAMGLVSALARHAGRVGIFRPFVAGSAQPDPVLTLLASRLAQPVDLTAATGITTDRVLADPAAAMTELVGRFHAAASEVETMVIVGSDFSGVPTPTEFSTNATLAAHLDAPMVLVVGAMGLSPEEVARAAEVMVADARAHHAQVLTVIVNRVGADLAAVRAATQAALGEVPVYAVPDEPLLSAPTVRELMTRVDGEFLYGDPERLDVESIGLIVAAMTMPHVLDRLLPSAAVVAPGDREDVLLSLLLADGANTFPSPSALFLNGGFLPSPQVQQLIAGLRPRLPVISCRGGSMATAAALADVAGTLRPDSPRKIEAAERLFAEHVDATALIERLGATANGAITPLMFEQGLITRARAVNRHIVLPEGDDDRILAAGAQILARGAARLTILGNPEQIRARAEHLGLDLTAAQVLSTDTEPHHERYAQEYARLRAAKGVTIDIARDRLLDGAYFGTMMVLMGDADGMVSGANHTTAHTIRPALEVVKTVEGVSVVSSVFFMCLADRVLVYGDCAVNPEPTAEHLADIALSSAATARQFGVEPRVAMLSYSTGASGSGADVEKVRAATQLVKERDPSLLVEGPIQYDAAIDPEVAATKLQGSPVAGQATVFIFPDLNTGNNTYKAVQRSANAVAVGPVLQGLRRPVNDLSRGALVRDIVNTIAITAIQAGGQE</sequence>
<evidence type="ECO:0000256" key="12">
    <source>
        <dbReference type="ARBA" id="ARBA00049955"/>
    </source>
</evidence>
<comment type="similarity">
    <text evidence="4 13">In the C-terminal section; belongs to the phosphate acetyltransferase and butyryltransferase family.</text>
</comment>
<dbReference type="InterPro" id="IPR002505">
    <property type="entry name" value="PTA_PTB"/>
</dbReference>
<comment type="function">
    <text evidence="12 13">Involved in acetate metabolism.</text>
</comment>
<evidence type="ECO:0000256" key="7">
    <source>
        <dbReference type="ARBA" id="ARBA00021528"/>
    </source>
</evidence>
<evidence type="ECO:0000256" key="2">
    <source>
        <dbReference type="ARBA" id="ARBA00004496"/>
    </source>
</evidence>
<gene>
    <name evidence="16" type="primary">pta</name>
    <name evidence="16" type="ORF">GCM10009811_19570</name>
</gene>